<proteinExistence type="predicted"/>
<dbReference type="EMBL" id="UINC01028021">
    <property type="protein sequence ID" value="SVB08276.1"/>
    <property type="molecule type" value="Genomic_DNA"/>
</dbReference>
<protein>
    <submittedName>
        <fullName evidence="1">Uncharacterized protein</fullName>
    </submittedName>
</protein>
<evidence type="ECO:0000313" key="1">
    <source>
        <dbReference type="EMBL" id="SVB08276.1"/>
    </source>
</evidence>
<accession>A0A382B391</accession>
<name>A0A382B391_9ZZZZ</name>
<reference evidence="1" key="1">
    <citation type="submission" date="2018-05" db="EMBL/GenBank/DDBJ databases">
        <authorList>
            <person name="Lanie J.A."/>
            <person name="Ng W.-L."/>
            <person name="Kazmierczak K.M."/>
            <person name="Andrzejewski T.M."/>
            <person name="Davidsen T.M."/>
            <person name="Wayne K.J."/>
            <person name="Tettelin H."/>
            <person name="Glass J.I."/>
            <person name="Rusch D."/>
            <person name="Podicherti R."/>
            <person name="Tsui H.-C.T."/>
            <person name="Winkler M.E."/>
        </authorList>
    </citation>
    <scope>NUCLEOTIDE SEQUENCE</scope>
</reference>
<organism evidence="1">
    <name type="scientific">marine metagenome</name>
    <dbReference type="NCBI Taxonomy" id="408172"/>
    <lineage>
        <taxon>unclassified sequences</taxon>
        <taxon>metagenomes</taxon>
        <taxon>ecological metagenomes</taxon>
    </lineage>
</organism>
<dbReference type="InterPro" id="IPR044914">
    <property type="entry name" value="Endosialidase_C_dom_sf"/>
</dbReference>
<dbReference type="Gene3D" id="4.10.1090.10">
    <property type="entry name" value="Endosialidase, domain 4"/>
    <property type="match status" value="1"/>
</dbReference>
<gene>
    <name evidence="1" type="ORF">METZ01_LOCUS161130</name>
</gene>
<sequence>MARRHSQLTGVELHEPKGIGVESGSVQNLIISASNETLVSSGSFLPTTTNTYNLGSAAKAWSKLYVISNSIEFVNNAGATIQTLTADSLGVSMGSGQISGSAISGSGLMINGSGNITGDLTLGGNITIGDAASDSITVSADFTSNLVPNADETYDLGSSGQQWRDIYIQRIGYIDQLGTDGDPTTAYIGGGEIDSTVIGGETPVAATFTTALVGSATDGGASSGSLHPSSSLTVLMAGKAGMMLPSASSDPSGLSTTAEGMAYFNTDDAILKIFDGTAWIPAGDINTKNTHLTMSADIDGNGANSTMLFRIDGQNDSDVKFRLKSDDSHEMTGSVDVSGSITANTVHSASTSITTNNITNGYPTSNAWGASLEGSYFNNFDNTTHVSEILRFIAGAMSHSLDVADASANTKTFASVDTNENSLGSATTVGGYLPQSFGSISNATLDYLNS</sequence>
<feature type="non-terminal residue" evidence="1">
    <location>
        <position position="450"/>
    </location>
</feature>
<dbReference type="AlphaFoldDB" id="A0A382B391"/>